<dbReference type="Gene3D" id="3.10.260.10">
    <property type="entry name" value="Transcription regulator HTH, APSES-type DNA-binding domain"/>
    <property type="match status" value="1"/>
</dbReference>
<reference evidence="3 4" key="1">
    <citation type="journal article" date="2012" name="Science">
        <title>The Paleozoic origin of enzymatic lignin decomposition reconstructed from 31 fungal genomes.</title>
        <authorList>
            <person name="Floudas D."/>
            <person name="Binder M."/>
            <person name="Riley R."/>
            <person name="Barry K."/>
            <person name="Blanchette R.A."/>
            <person name="Henrissat B."/>
            <person name="Martinez A.T."/>
            <person name="Otillar R."/>
            <person name="Spatafora J.W."/>
            <person name="Yadav J.S."/>
            <person name="Aerts A."/>
            <person name="Benoit I."/>
            <person name="Boyd A."/>
            <person name="Carlson A."/>
            <person name="Copeland A."/>
            <person name="Coutinho P.M."/>
            <person name="de Vries R.P."/>
            <person name="Ferreira P."/>
            <person name="Findley K."/>
            <person name="Foster B."/>
            <person name="Gaskell J."/>
            <person name="Glotzer D."/>
            <person name="Gorecki P."/>
            <person name="Heitman J."/>
            <person name="Hesse C."/>
            <person name="Hori C."/>
            <person name="Igarashi K."/>
            <person name="Jurgens J.A."/>
            <person name="Kallen N."/>
            <person name="Kersten P."/>
            <person name="Kohler A."/>
            <person name="Kuees U."/>
            <person name="Kumar T.K.A."/>
            <person name="Kuo A."/>
            <person name="LaButti K."/>
            <person name="Larrondo L.F."/>
            <person name="Lindquist E."/>
            <person name="Ling A."/>
            <person name="Lombard V."/>
            <person name="Lucas S."/>
            <person name="Lundell T."/>
            <person name="Martin R."/>
            <person name="McLaughlin D.J."/>
            <person name="Morgenstern I."/>
            <person name="Morin E."/>
            <person name="Murat C."/>
            <person name="Nagy L.G."/>
            <person name="Nolan M."/>
            <person name="Ohm R.A."/>
            <person name="Patyshakuliyeva A."/>
            <person name="Rokas A."/>
            <person name="Ruiz-Duenas F.J."/>
            <person name="Sabat G."/>
            <person name="Salamov A."/>
            <person name="Samejima M."/>
            <person name="Schmutz J."/>
            <person name="Slot J.C."/>
            <person name="St John F."/>
            <person name="Stenlid J."/>
            <person name="Sun H."/>
            <person name="Sun S."/>
            <person name="Syed K."/>
            <person name="Tsang A."/>
            <person name="Wiebenga A."/>
            <person name="Young D."/>
            <person name="Pisabarro A."/>
            <person name="Eastwood D.C."/>
            <person name="Martin F."/>
            <person name="Cullen D."/>
            <person name="Grigoriev I.V."/>
            <person name="Hibbett D.S."/>
        </authorList>
    </citation>
    <scope>NUCLEOTIDE SEQUENCE</scope>
    <source>
        <strain evidence="4">FP-58527</strain>
    </source>
</reference>
<evidence type="ECO:0000313" key="4">
    <source>
        <dbReference type="Proteomes" id="UP000015241"/>
    </source>
</evidence>
<organism evidence="3 4">
    <name type="scientific">Fomitopsis schrenkii</name>
    <name type="common">Brown rot fungus</name>
    <dbReference type="NCBI Taxonomy" id="2126942"/>
    <lineage>
        <taxon>Eukaryota</taxon>
        <taxon>Fungi</taxon>
        <taxon>Dikarya</taxon>
        <taxon>Basidiomycota</taxon>
        <taxon>Agaricomycotina</taxon>
        <taxon>Agaricomycetes</taxon>
        <taxon>Polyporales</taxon>
        <taxon>Fomitopsis</taxon>
    </lineage>
</organism>
<dbReference type="AlphaFoldDB" id="S8EY51"/>
<name>S8EY51_FOMSC</name>
<dbReference type="Proteomes" id="UP000015241">
    <property type="component" value="Unassembled WGS sequence"/>
</dbReference>
<feature type="region of interest" description="Disordered" evidence="1">
    <location>
        <begin position="1"/>
        <end position="29"/>
    </location>
</feature>
<dbReference type="STRING" id="743788.S8EY51"/>
<dbReference type="GO" id="GO:0003677">
    <property type="term" value="F:DNA binding"/>
    <property type="evidence" value="ECO:0007669"/>
    <property type="project" value="InterPro"/>
</dbReference>
<dbReference type="InParanoid" id="S8EY51"/>
<dbReference type="eggNOG" id="ENOG502S1IW">
    <property type="taxonomic scope" value="Eukaryota"/>
</dbReference>
<sequence>MSAQPSEQSTSGPRFRPYASPNHHVTKGRYITSNDPRGYIPVYEYPLNGQWIMLDMDDGYVLWTGIWKALGNNKADIVKIVDSQPDLAPRLRRVRGGYLKIQGTWMPYEIALRLARRVAWPIRHDLVPLFG</sequence>
<feature type="compositionally biased region" description="Polar residues" evidence="1">
    <location>
        <begin position="1"/>
        <end position="12"/>
    </location>
</feature>
<dbReference type="SUPFAM" id="SSF54616">
    <property type="entry name" value="DNA-binding domain of Mlu1-box binding protein MBP1"/>
    <property type="match status" value="1"/>
</dbReference>
<dbReference type="OrthoDB" id="5562739at2759"/>
<keyword evidence="4" id="KW-1185">Reference proteome</keyword>
<gene>
    <name evidence="3" type="ORF">FOMPIDRAFT_49668</name>
</gene>
<accession>S8EY51</accession>
<dbReference type="HOGENOM" id="CLU_1865351_0_0_1"/>
<protein>
    <recommendedName>
        <fullName evidence="2">HTH APSES-type domain-containing protein</fullName>
    </recommendedName>
</protein>
<dbReference type="InterPro" id="IPR051642">
    <property type="entry name" value="SWI6-like"/>
</dbReference>
<dbReference type="GO" id="GO:0000981">
    <property type="term" value="F:DNA-binding transcription factor activity, RNA polymerase II-specific"/>
    <property type="evidence" value="ECO:0007669"/>
    <property type="project" value="UniProtKB-ARBA"/>
</dbReference>
<evidence type="ECO:0000313" key="3">
    <source>
        <dbReference type="EMBL" id="EPS94525.1"/>
    </source>
</evidence>
<dbReference type="GO" id="GO:0030907">
    <property type="term" value="C:MBF transcription complex"/>
    <property type="evidence" value="ECO:0007669"/>
    <property type="project" value="TreeGrafter"/>
</dbReference>
<dbReference type="PANTHER" id="PTHR43828:SF5">
    <property type="entry name" value="TRANSCRIPTIONAL REPRESSOR XBP1"/>
    <property type="match status" value="1"/>
</dbReference>
<dbReference type="PROSITE" id="PS51299">
    <property type="entry name" value="HTH_APSES"/>
    <property type="match status" value="1"/>
</dbReference>
<proteinExistence type="predicted"/>
<dbReference type="EMBL" id="KE504230">
    <property type="protein sequence ID" value="EPS94525.1"/>
    <property type="molecule type" value="Genomic_DNA"/>
</dbReference>
<dbReference type="PANTHER" id="PTHR43828">
    <property type="entry name" value="ASPARAGINASE"/>
    <property type="match status" value="1"/>
</dbReference>
<evidence type="ECO:0000256" key="1">
    <source>
        <dbReference type="SAM" id="MobiDB-lite"/>
    </source>
</evidence>
<dbReference type="GO" id="GO:0033309">
    <property type="term" value="C:SBF transcription complex"/>
    <property type="evidence" value="ECO:0007669"/>
    <property type="project" value="TreeGrafter"/>
</dbReference>
<feature type="domain" description="HTH APSES-type" evidence="2">
    <location>
        <begin position="29"/>
        <end position="131"/>
    </location>
</feature>
<dbReference type="InterPro" id="IPR003163">
    <property type="entry name" value="Tscrpt_reg_HTH_APSES-type"/>
</dbReference>
<evidence type="ECO:0000259" key="2">
    <source>
        <dbReference type="PROSITE" id="PS51299"/>
    </source>
</evidence>
<dbReference type="InterPro" id="IPR036887">
    <property type="entry name" value="HTH_APSES_sf"/>
</dbReference>